<comment type="caution">
    <text evidence="1">The sequence shown here is derived from an EMBL/GenBank/DDBJ whole genome shotgun (WGS) entry which is preliminary data.</text>
</comment>
<proteinExistence type="predicted"/>
<dbReference type="AlphaFoldDB" id="A0A9D3Z352"/>
<dbReference type="Proteomes" id="UP000828390">
    <property type="component" value="Unassembled WGS sequence"/>
</dbReference>
<protein>
    <submittedName>
        <fullName evidence="1">Uncharacterized protein</fullName>
    </submittedName>
</protein>
<organism evidence="1 2">
    <name type="scientific">Dreissena polymorpha</name>
    <name type="common">Zebra mussel</name>
    <name type="synonym">Mytilus polymorpha</name>
    <dbReference type="NCBI Taxonomy" id="45954"/>
    <lineage>
        <taxon>Eukaryota</taxon>
        <taxon>Metazoa</taxon>
        <taxon>Spiralia</taxon>
        <taxon>Lophotrochozoa</taxon>
        <taxon>Mollusca</taxon>
        <taxon>Bivalvia</taxon>
        <taxon>Autobranchia</taxon>
        <taxon>Heteroconchia</taxon>
        <taxon>Euheterodonta</taxon>
        <taxon>Imparidentia</taxon>
        <taxon>Neoheterodontei</taxon>
        <taxon>Myida</taxon>
        <taxon>Dreissenoidea</taxon>
        <taxon>Dreissenidae</taxon>
        <taxon>Dreissena</taxon>
    </lineage>
</organism>
<keyword evidence="2" id="KW-1185">Reference proteome</keyword>
<sequence length="66" mass="7094">MKEVFTTTPLIAYRRDRNISDVLVNGKTNRVVSSGSNQDARCTGKCVVCDILGRGLHNNGGIEGVS</sequence>
<accession>A0A9D3Z352</accession>
<dbReference type="EMBL" id="JAIWYP010000014">
    <property type="protein sequence ID" value="KAH3709916.1"/>
    <property type="molecule type" value="Genomic_DNA"/>
</dbReference>
<name>A0A9D3Z352_DREPO</name>
<reference evidence="1" key="2">
    <citation type="submission" date="2020-11" db="EMBL/GenBank/DDBJ databases">
        <authorList>
            <person name="McCartney M.A."/>
            <person name="Auch B."/>
            <person name="Kono T."/>
            <person name="Mallez S."/>
            <person name="Becker A."/>
            <person name="Gohl D.M."/>
            <person name="Silverstein K.A.T."/>
            <person name="Koren S."/>
            <person name="Bechman K.B."/>
            <person name="Herman A."/>
            <person name="Abrahante J.E."/>
            <person name="Garbe J."/>
        </authorList>
    </citation>
    <scope>NUCLEOTIDE SEQUENCE</scope>
    <source>
        <strain evidence="1">Duluth1</strain>
        <tissue evidence="1">Whole animal</tissue>
    </source>
</reference>
<gene>
    <name evidence="1" type="ORF">DPMN_069382</name>
</gene>
<reference evidence="1" key="1">
    <citation type="journal article" date="2019" name="bioRxiv">
        <title>The Genome of the Zebra Mussel, Dreissena polymorpha: A Resource for Invasive Species Research.</title>
        <authorList>
            <person name="McCartney M.A."/>
            <person name="Auch B."/>
            <person name="Kono T."/>
            <person name="Mallez S."/>
            <person name="Zhang Y."/>
            <person name="Obille A."/>
            <person name="Becker A."/>
            <person name="Abrahante J.E."/>
            <person name="Garbe J."/>
            <person name="Badalamenti J.P."/>
            <person name="Herman A."/>
            <person name="Mangelson H."/>
            <person name="Liachko I."/>
            <person name="Sullivan S."/>
            <person name="Sone E.D."/>
            <person name="Koren S."/>
            <person name="Silverstein K.A.T."/>
            <person name="Beckman K.B."/>
            <person name="Gohl D.M."/>
        </authorList>
    </citation>
    <scope>NUCLEOTIDE SEQUENCE</scope>
    <source>
        <strain evidence="1">Duluth1</strain>
        <tissue evidence="1">Whole animal</tissue>
    </source>
</reference>
<evidence type="ECO:0000313" key="2">
    <source>
        <dbReference type="Proteomes" id="UP000828390"/>
    </source>
</evidence>
<evidence type="ECO:0000313" key="1">
    <source>
        <dbReference type="EMBL" id="KAH3709916.1"/>
    </source>
</evidence>